<name>A0ABR7K934_9FIRM</name>
<dbReference type="Proteomes" id="UP000603474">
    <property type="component" value="Unassembled WGS sequence"/>
</dbReference>
<reference evidence="2 3" key="1">
    <citation type="submission" date="2020-08" db="EMBL/GenBank/DDBJ databases">
        <authorList>
            <person name="Liu C."/>
            <person name="Sun Q."/>
        </authorList>
    </citation>
    <scope>NUCLEOTIDE SEQUENCE [LARGE SCALE GENOMIC DNA]</scope>
    <source>
        <strain evidence="2 3">NSJ-22</strain>
    </source>
</reference>
<feature type="domain" description="ATP-grasp" evidence="1">
    <location>
        <begin position="133"/>
        <end position="277"/>
    </location>
</feature>
<dbReference type="Pfam" id="PF14243">
    <property type="entry name" value="R2K_3"/>
    <property type="match status" value="1"/>
</dbReference>
<dbReference type="RefSeq" id="WP_187011776.1">
    <property type="nucleotide sequence ID" value="NZ_JACRWG010000006.1"/>
</dbReference>
<organism evidence="2 3">
    <name type="scientific">Catenibacterium faecis</name>
    <dbReference type="NCBI Taxonomy" id="2764323"/>
    <lineage>
        <taxon>Bacteria</taxon>
        <taxon>Bacillati</taxon>
        <taxon>Bacillota</taxon>
        <taxon>Erysipelotrichia</taxon>
        <taxon>Erysipelotrichales</taxon>
        <taxon>Coprobacillaceae</taxon>
        <taxon>Catenibacterium</taxon>
    </lineage>
</organism>
<keyword evidence="3" id="KW-1185">Reference proteome</keyword>
<proteinExistence type="predicted"/>
<dbReference type="EMBL" id="JACRWG010000006">
    <property type="protein sequence ID" value="MBC6009224.1"/>
    <property type="molecule type" value="Genomic_DNA"/>
</dbReference>
<protein>
    <submittedName>
        <fullName evidence="2">ATP-grasp domain-containing protein</fullName>
    </submittedName>
</protein>
<sequence>MVDLILFPSSYFNVSKVDEDLQAEYDAVKATGLFDIILFGYDKWFEEDQLVIKDVPQVERTAVYRGYMMNPEKYERFYQRLLENNIRLITTPKEYELMHIFPNVYELLKQDTAKMEIYPLHTQINIDSIKHTFGRFMVKDFVKSVKGTEFPKYFDKDTTQEEFDQWMEVFYQYRGNLLTGGICIKEYLNLKYYGDHTNEYRVFYINNKIATITRNSGQNIYAPLPPQQLLEKYSHLESGYYTVDYAELEDGSWKIIEAGDGQVSGLAEYQDYEQYFKVLYEYLNE</sequence>
<accession>A0ABR7K934</accession>
<dbReference type="InterPro" id="IPR025643">
    <property type="entry name" value="R2K_3"/>
</dbReference>
<gene>
    <name evidence="2" type="ORF">H8909_03030</name>
</gene>
<evidence type="ECO:0000313" key="2">
    <source>
        <dbReference type="EMBL" id="MBC6009224.1"/>
    </source>
</evidence>
<evidence type="ECO:0000313" key="3">
    <source>
        <dbReference type="Proteomes" id="UP000603474"/>
    </source>
</evidence>
<evidence type="ECO:0000259" key="1">
    <source>
        <dbReference type="Pfam" id="PF14243"/>
    </source>
</evidence>
<comment type="caution">
    <text evidence="2">The sequence shown here is derived from an EMBL/GenBank/DDBJ whole genome shotgun (WGS) entry which is preliminary data.</text>
</comment>